<accession>A0AA39NFT9</accession>
<evidence type="ECO:0000256" key="1">
    <source>
        <dbReference type="SAM" id="Phobius"/>
    </source>
</evidence>
<feature type="transmembrane region" description="Helical" evidence="1">
    <location>
        <begin position="316"/>
        <end position="339"/>
    </location>
</feature>
<dbReference type="EMBL" id="JAUEPR010000096">
    <property type="protein sequence ID" value="KAK0464860.1"/>
    <property type="molecule type" value="Genomic_DNA"/>
</dbReference>
<feature type="transmembrane region" description="Helical" evidence="1">
    <location>
        <begin position="283"/>
        <end position="304"/>
    </location>
</feature>
<evidence type="ECO:0000313" key="2">
    <source>
        <dbReference type="EMBL" id="KAK0464860.1"/>
    </source>
</evidence>
<dbReference type="Gene3D" id="3.90.1140.10">
    <property type="entry name" value="Cyclic phosphodiesterase"/>
    <property type="match status" value="1"/>
</dbReference>
<sequence>MARPMHFLSIPLGQTHPTLRARVADFHAALNLSAPDSTLLAGPQRVHLTLGIMNLTWLTLCATSIPPSAFLHPLRALVLILGVMILTPDSLPTALPSVDCLDPLASINNLPPVQPSVLPTSLPSTRIHPSPPRAPFSFPPHAPLFQALGQAISTCANPRVASARAPLRRPRFSAYQEAVPSKVWPQGLNAFDYYMYPTSKLPLCTSLEQQLSNRCSVAGTVHGYDMEIGYIETLLKEEVFDFVRAGIVRNILDANSATVEAGNYVLNGKAGTEGYDGPKDGTLVSPMSVICALFFIDSTLIFLLADTGFLLSVTLIYLPLYFFYFLIPTFVFCPGLFSLRFS</sequence>
<dbReference type="Proteomes" id="UP001175227">
    <property type="component" value="Unassembled WGS sequence"/>
</dbReference>
<keyword evidence="1" id="KW-1133">Transmembrane helix</keyword>
<keyword evidence="1" id="KW-0472">Membrane</keyword>
<evidence type="ECO:0000313" key="3">
    <source>
        <dbReference type="Proteomes" id="UP001175227"/>
    </source>
</evidence>
<organism evidence="2 3">
    <name type="scientific">Armillaria novae-zelandiae</name>
    <dbReference type="NCBI Taxonomy" id="153914"/>
    <lineage>
        <taxon>Eukaryota</taxon>
        <taxon>Fungi</taxon>
        <taxon>Dikarya</taxon>
        <taxon>Basidiomycota</taxon>
        <taxon>Agaricomycotina</taxon>
        <taxon>Agaricomycetes</taxon>
        <taxon>Agaricomycetidae</taxon>
        <taxon>Agaricales</taxon>
        <taxon>Marasmiineae</taxon>
        <taxon>Physalacriaceae</taxon>
        <taxon>Armillaria</taxon>
    </lineage>
</organism>
<comment type="caution">
    <text evidence="2">The sequence shown here is derived from an EMBL/GenBank/DDBJ whole genome shotgun (WGS) entry which is preliminary data.</text>
</comment>
<protein>
    <submittedName>
        <fullName evidence="2">Uncharacterized protein</fullName>
    </submittedName>
</protein>
<reference evidence="2" key="1">
    <citation type="submission" date="2023-06" db="EMBL/GenBank/DDBJ databases">
        <authorList>
            <consortium name="Lawrence Berkeley National Laboratory"/>
            <person name="Ahrendt S."/>
            <person name="Sahu N."/>
            <person name="Indic B."/>
            <person name="Wong-Bajracharya J."/>
            <person name="Merenyi Z."/>
            <person name="Ke H.-M."/>
            <person name="Monk M."/>
            <person name="Kocsube S."/>
            <person name="Drula E."/>
            <person name="Lipzen A."/>
            <person name="Balint B."/>
            <person name="Henrissat B."/>
            <person name="Andreopoulos B."/>
            <person name="Martin F.M."/>
            <person name="Harder C.B."/>
            <person name="Rigling D."/>
            <person name="Ford K.L."/>
            <person name="Foster G.D."/>
            <person name="Pangilinan J."/>
            <person name="Papanicolaou A."/>
            <person name="Barry K."/>
            <person name="LaButti K."/>
            <person name="Viragh M."/>
            <person name="Koriabine M."/>
            <person name="Yan M."/>
            <person name="Riley R."/>
            <person name="Champramary S."/>
            <person name="Plett K.L."/>
            <person name="Tsai I.J."/>
            <person name="Slot J."/>
            <person name="Sipos G."/>
            <person name="Plett J."/>
            <person name="Nagy L.G."/>
            <person name="Grigoriev I.V."/>
        </authorList>
    </citation>
    <scope>NUCLEOTIDE SEQUENCE</scope>
    <source>
        <strain evidence="2">ICMP 16352</strain>
    </source>
</reference>
<gene>
    <name evidence="2" type="ORF">IW261DRAFT_1613443</name>
</gene>
<dbReference type="AlphaFoldDB" id="A0AA39NFT9"/>
<keyword evidence="3" id="KW-1185">Reference proteome</keyword>
<name>A0AA39NFT9_9AGAR</name>
<proteinExistence type="predicted"/>
<keyword evidence="1" id="KW-0812">Transmembrane</keyword>